<evidence type="ECO:0000313" key="4">
    <source>
        <dbReference type="Proteomes" id="UP000246132"/>
    </source>
</evidence>
<dbReference type="AlphaFoldDB" id="A0A3A8ALE3"/>
<accession>A0A3A8ALE3</accession>
<feature type="transmembrane region" description="Helical" evidence="2">
    <location>
        <begin position="56"/>
        <end position="79"/>
    </location>
</feature>
<protein>
    <submittedName>
        <fullName evidence="3">Uncharacterized protein</fullName>
    </submittedName>
</protein>
<feature type="region of interest" description="Disordered" evidence="1">
    <location>
        <begin position="1"/>
        <end position="21"/>
    </location>
</feature>
<keyword evidence="2" id="KW-0812">Transmembrane</keyword>
<gene>
    <name evidence="3" type="ORF">DEM25_000055</name>
</gene>
<evidence type="ECO:0000313" key="3">
    <source>
        <dbReference type="EMBL" id="RKF08440.1"/>
    </source>
</evidence>
<evidence type="ECO:0000256" key="1">
    <source>
        <dbReference type="SAM" id="MobiDB-lite"/>
    </source>
</evidence>
<comment type="caution">
    <text evidence="3">The sequence shown here is derived from an EMBL/GenBank/DDBJ whole genome shotgun (WGS) entry which is preliminary data.</text>
</comment>
<dbReference type="RefSeq" id="WP_109768699.1">
    <property type="nucleotide sequence ID" value="NZ_QFWV02000001.1"/>
</dbReference>
<dbReference type="Proteomes" id="UP000246132">
    <property type="component" value="Unassembled WGS sequence"/>
</dbReference>
<dbReference type="EMBL" id="QFWV02000001">
    <property type="protein sequence ID" value="RKF08440.1"/>
    <property type="molecule type" value="Genomic_DNA"/>
</dbReference>
<keyword evidence="2" id="KW-1133">Transmembrane helix</keyword>
<feature type="transmembrane region" description="Helical" evidence="2">
    <location>
        <begin position="27"/>
        <end position="50"/>
    </location>
</feature>
<keyword evidence="2" id="KW-0472">Membrane</keyword>
<organism evidence="3 4">
    <name type="scientific">Oceaniradius stylonematis</name>
    <dbReference type="NCBI Taxonomy" id="2184161"/>
    <lineage>
        <taxon>Bacteria</taxon>
        <taxon>Pseudomonadati</taxon>
        <taxon>Pseudomonadota</taxon>
        <taxon>Alphaproteobacteria</taxon>
        <taxon>Hyphomicrobiales</taxon>
        <taxon>Ahrensiaceae</taxon>
        <taxon>Oceaniradius</taxon>
    </lineage>
</organism>
<feature type="transmembrane region" description="Helical" evidence="2">
    <location>
        <begin position="91"/>
        <end position="110"/>
    </location>
</feature>
<proteinExistence type="predicted"/>
<reference evidence="3 4" key="1">
    <citation type="journal article" date="2018" name="Int. J. Syst. Bacteriol.">
        <title>Oceaniradius stylonemae gen. nov., sp. nov., isolated from a red alga, Stylonema cornu-cervi.</title>
        <authorList>
            <person name="Jeong S."/>
        </authorList>
    </citation>
    <scope>NUCLEOTIDE SEQUENCE [LARGE SCALE GENOMIC DNA]</scope>
    <source>
        <strain evidence="3 4">StC1</strain>
    </source>
</reference>
<name>A0A3A8ALE3_9HYPH</name>
<dbReference type="OrthoDB" id="7867047at2"/>
<feature type="transmembrane region" description="Helical" evidence="2">
    <location>
        <begin position="332"/>
        <end position="358"/>
    </location>
</feature>
<feature type="region of interest" description="Disordered" evidence="1">
    <location>
        <begin position="388"/>
        <end position="427"/>
    </location>
</feature>
<keyword evidence="4" id="KW-1185">Reference proteome</keyword>
<sequence length="427" mass="44753">MSQFQGTGTGSGAAPDRKTTERKRDTVDALIITCAIVSAILLAFAAPTLVTGTGMMFVAKCFILAVGGAVVSWGVNHFAIRRGAPLFAKGYVAVGVVAVLSVLAVGAGIWTATYSGFTRGDVEQLRLDRHGADVARHVGDVRSAMRARMEAGLLVDGISSDFGQKYACEIASACVSGRGSGEGPTSREIGALLAQASTLSGQIDEARIVFEVRDRALGETLGAYQQLIGNQGDGIGERRRRLHAAHATLADAIGDLRSTLPLGLLSGYAETLKAGTVIAGRIEASERLTKVMRGHGDTLSKTLADLPIGPTGLPALPPKAGVSDTFAHIGHFLPVAAVTAAIDLVVPICLWIYAAAFLDWDIYRRGGLRHARPSEDDETFDALIDRPRAVSGGSGARRNAIRLKGKGPVRANGKPDDQPTVEKWPGA</sequence>
<evidence type="ECO:0000256" key="2">
    <source>
        <dbReference type="SAM" id="Phobius"/>
    </source>
</evidence>